<evidence type="ECO:0000313" key="3">
    <source>
        <dbReference type="Proteomes" id="UP000595703"/>
    </source>
</evidence>
<gene>
    <name evidence="2" type="ORF">RVR_10536</name>
</gene>
<dbReference type="KEGG" id="arev:RVR_10536"/>
<reference evidence="2 3" key="3">
    <citation type="journal article" date="2011" name="Nat. Chem. Biol.">
        <title>Reveromycin A biosynthesis uses RevG and RevJ for stereospecific spiroacetal formation.</title>
        <authorList>
            <person name="Takahashi S."/>
            <person name="Toyoda A."/>
            <person name="Sekiyama Y."/>
            <person name="Takagi H."/>
            <person name="Nogawa T."/>
            <person name="Uramoto M."/>
            <person name="Suzuki R."/>
            <person name="Koshino H."/>
            <person name="Kumano T."/>
            <person name="Panthee S."/>
            <person name="Dairi T."/>
            <person name="Ishikawa J."/>
            <person name="Ikeda H."/>
            <person name="Sakaki Y."/>
            <person name="Osada H."/>
        </authorList>
    </citation>
    <scope>NUCLEOTIDE SEQUENCE [LARGE SCALE GENOMIC DNA]</scope>
    <source>
        <strain evidence="2 3">SN-593</strain>
    </source>
</reference>
<evidence type="ECO:0000256" key="1">
    <source>
        <dbReference type="SAM" id="MobiDB-lite"/>
    </source>
</evidence>
<organism evidence="2 3">
    <name type="scientific">Actinacidiphila reveromycinica</name>
    <dbReference type="NCBI Taxonomy" id="659352"/>
    <lineage>
        <taxon>Bacteria</taxon>
        <taxon>Bacillati</taxon>
        <taxon>Actinomycetota</taxon>
        <taxon>Actinomycetes</taxon>
        <taxon>Kitasatosporales</taxon>
        <taxon>Streptomycetaceae</taxon>
        <taxon>Actinacidiphila</taxon>
    </lineage>
</organism>
<dbReference type="AlphaFoldDB" id="A0A7U3UYH3"/>
<proteinExistence type="predicted"/>
<sequence>MPSRSGAKAGISLLLLSIWRWARTCPLWVMAAIRAVAVRPAVREPPSVLPSTAMTFRPGAGALRPWRKAPRARSRASPSAAARTSRMVVAWGGRIEPVSGSGRKPSRARTPCGASATHSPIAVIEAAPARTAAAAAVSMAVHGWRMPRRARGSGTVARYVRRSAAVSNGTGPEASPSCRRHDGMRKDRCAGMDSLGAHTD</sequence>
<dbReference type="EMBL" id="AP018365">
    <property type="protein sequence ID" value="BBB01157.1"/>
    <property type="molecule type" value="Genomic_DNA"/>
</dbReference>
<keyword evidence="3" id="KW-1185">Reference proteome</keyword>
<feature type="region of interest" description="Disordered" evidence="1">
    <location>
        <begin position="163"/>
        <end position="200"/>
    </location>
</feature>
<dbReference type="Proteomes" id="UP000595703">
    <property type="component" value="Chromosome"/>
</dbReference>
<reference evidence="2 3" key="4">
    <citation type="journal article" date="2020" name="Sci. Rep.">
        <title>beta-carboline chemical signals induce reveromycin production through a LuxR family regulator in Streptomyces sp. SN-593.</title>
        <authorList>
            <person name="Panthee S."/>
            <person name="Kito N."/>
            <person name="Hayashi T."/>
            <person name="Shimizu T."/>
            <person name="Ishikawa J."/>
            <person name="Hamamoto H."/>
            <person name="Osada H."/>
            <person name="Takahashi S."/>
        </authorList>
    </citation>
    <scope>NUCLEOTIDE SEQUENCE [LARGE SCALE GENOMIC DNA]</scope>
    <source>
        <strain evidence="2 3">SN-593</strain>
    </source>
</reference>
<reference evidence="2 3" key="2">
    <citation type="journal article" date="2011" name="J. Antibiot.">
        <title>Furaquinocins I and J: novel polyketide isoprenoid hybrid compounds from Streptomyces reveromyceticus SN-593.</title>
        <authorList>
            <person name="Panthee S."/>
            <person name="Takahashi S."/>
            <person name="Takagi H."/>
            <person name="Nogawa T."/>
            <person name="Oowada E."/>
            <person name="Uramoto M."/>
            <person name="Osada H."/>
        </authorList>
    </citation>
    <scope>NUCLEOTIDE SEQUENCE [LARGE SCALE GENOMIC DNA]</scope>
    <source>
        <strain evidence="2 3">SN-593</strain>
    </source>
</reference>
<evidence type="ECO:0000313" key="2">
    <source>
        <dbReference type="EMBL" id="BBB01157.1"/>
    </source>
</evidence>
<name>A0A7U3UYH3_9ACTN</name>
<reference evidence="2 3" key="1">
    <citation type="journal article" date="2010" name="J. Bacteriol.">
        <title>Biochemical characterization of a novel indole prenyltransferase from Streptomyces sp. SN-593.</title>
        <authorList>
            <person name="Takahashi S."/>
            <person name="Takagi H."/>
            <person name="Toyoda A."/>
            <person name="Uramoto M."/>
            <person name="Nogawa T."/>
            <person name="Ueki M."/>
            <person name="Sakaki Y."/>
            <person name="Osada H."/>
        </authorList>
    </citation>
    <scope>NUCLEOTIDE SEQUENCE [LARGE SCALE GENOMIC DNA]</scope>
    <source>
        <strain evidence="2 3">SN-593</strain>
    </source>
</reference>
<accession>A0A7U3UYH3</accession>
<feature type="region of interest" description="Disordered" evidence="1">
    <location>
        <begin position="60"/>
        <end position="83"/>
    </location>
</feature>
<feature type="compositionally biased region" description="Basic and acidic residues" evidence="1">
    <location>
        <begin position="179"/>
        <end position="190"/>
    </location>
</feature>
<feature type="compositionally biased region" description="Basic residues" evidence="1">
    <location>
        <begin position="65"/>
        <end position="74"/>
    </location>
</feature>
<protein>
    <submittedName>
        <fullName evidence="2">Uncharacterized protein</fullName>
    </submittedName>
</protein>